<organism evidence="10 11">
    <name type="scientific">Thiosulfatimonas sediminis</name>
    <dbReference type="NCBI Taxonomy" id="2675054"/>
    <lineage>
        <taxon>Bacteria</taxon>
        <taxon>Pseudomonadati</taxon>
        <taxon>Pseudomonadota</taxon>
        <taxon>Gammaproteobacteria</taxon>
        <taxon>Thiotrichales</taxon>
        <taxon>Piscirickettsiaceae</taxon>
        <taxon>Thiosulfatimonas</taxon>
    </lineage>
</organism>
<keyword evidence="5 8" id="KW-0963">Cytoplasm</keyword>
<dbReference type="AlphaFoldDB" id="A0A6F8PTB6"/>
<dbReference type="EMBL" id="AP021889">
    <property type="protein sequence ID" value="BBP45349.1"/>
    <property type="molecule type" value="Genomic_DNA"/>
</dbReference>
<dbReference type="GO" id="GO:0030643">
    <property type="term" value="P:intracellular phosphate ion homeostasis"/>
    <property type="evidence" value="ECO:0007669"/>
    <property type="project" value="InterPro"/>
</dbReference>
<sequence length="243" mass="27080">MNRDEFNSHISEQLNRNLEALFNQVLEMGGVVEQQLQDVSQALENSDEAKAINALNLDKIINREEIEIDRLCAAVLARQQPTASDLRLIVMSIRIAVDLERMGDEAVKIAKLAITQCKLGGDCTQMPAYAYLKQLMVASSSMLKSALNAFTRLELSDILGLYKEETRMDEVLKLATAEIQAKLVEASTSEQVALYIQMLLAVRAAERITDHALNIAESVVYLVRGKDVRQMDEAALADFLHTK</sequence>
<comment type="function">
    <text evidence="7 8">Plays a role in the regulation of phosphate uptake.</text>
</comment>
<dbReference type="InterPro" id="IPR038078">
    <property type="entry name" value="PhoU-like_sf"/>
</dbReference>
<gene>
    <name evidence="10" type="primary">phoU</name>
    <name evidence="10" type="ORF">THMIRHAS_07220</name>
</gene>
<keyword evidence="6 8" id="KW-0592">Phosphate transport</keyword>
<dbReference type="SUPFAM" id="SSF109755">
    <property type="entry name" value="PhoU-like"/>
    <property type="match status" value="1"/>
</dbReference>
<evidence type="ECO:0000256" key="5">
    <source>
        <dbReference type="ARBA" id="ARBA00022490"/>
    </source>
</evidence>
<dbReference type="PANTHER" id="PTHR42930">
    <property type="entry name" value="PHOSPHATE-SPECIFIC TRANSPORT SYSTEM ACCESSORY PROTEIN PHOU"/>
    <property type="match status" value="1"/>
</dbReference>
<keyword evidence="4 8" id="KW-0813">Transport</keyword>
<evidence type="ECO:0000256" key="4">
    <source>
        <dbReference type="ARBA" id="ARBA00022448"/>
    </source>
</evidence>
<keyword evidence="11" id="KW-1185">Reference proteome</keyword>
<dbReference type="InterPro" id="IPR026022">
    <property type="entry name" value="PhoU_dom"/>
</dbReference>
<dbReference type="Pfam" id="PF01895">
    <property type="entry name" value="PhoU"/>
    <property type="match status" value="2"/>
</dbReference>
<dbReference type="GO" id="GO:0006817">
    <property type="term" value="P:phosphate ion transport"/>
    <property type="evidence" value="ECO:0007669"/>
    <property type="project" value="UniProtKB-KW"/>
</dbReference>
<dbReference type="RefSeq" id="WP_173270999.1">
    <property type="nucleotide sequence ID" value="NZ_AP021889.1"/>
</dbReference>
<dbReference type="KEGG" id="tse:THMIRHAS_07220"/>
<comment type="subcellular location">
    <subcellularLocation>
        <location evidence="1 8">Cytoplasm</location>
    </subcellularLocation>
</comment>
<dbReference type="NCBIfam" id="TIGR02135">
    <property type="entry name" value="phoU_full"/>
    <property type="match status" value="1"/>
</dbReference>
<evidence type="ECO:0000256" key="6">
    <source>
        <dbReference type="ARBA" id="ARBA00022592"/>
    </source>
</evidence>
<dbReference type="GO" id="GO:0045936">
    <property type="term" value="P:negative regulation of phosphate metabolic process"/>
    <property type="evidence" value="ECO:0007669"/>
    <property type="project" value="InterPro"/>
</dbReference>
<evidence type="ECO:0000256" key="1">
    <source>
        <dbReference type="ARBA" id="ARBA00004496"/>
    </source>
</evidence>
<name>A0A6F8PTB6_9GAMM</name>
<dbReference type="PIRSF" id="PIRSF003107">
    <property type="entry name" value="PhoU"/>
    <property type="match status" value="1"/>
</dbReference>
<reference evidence="11" key="1">
    <citation type="submission" date="2019-11" db="EMBL/GenBank/DDBJ databases">
        <title>Isolation and characterization of two novel species in the genus Thiomicrorhabdus.</title>
        <authorList>
            <person name="Mochizuki J."/>
            <person name="Kojima H."/>
            <person name="Fukui M."/>
        </authorList>
    </citation>
    <scope>NUCLEOTIDE SEQUENCE [LARGE SCALE GENOMIC DNA]</scope>
    <source>
        <strain evidence="11">aks77</strain>
    </source>
</reference>
<comment type="similarity">
    <text evidence="2 8">Belongs to the PhoU family.</text>
</comment>
<feature type="domain" description="PhoU" evidence="9">
    <location>
        <begin position="25"/>
        <end position="112"/>
    </location>
</feature>
<dbReference type="Gene3D" id="1.20.58.220">
    <property type="entry name" value="Phosphate transport system protein phou homolog 2, domain 2"/>
    <property type="match status" value="2"/>
</dbReference>
<dbReference type="FunFam" id="1.20.58.220:FF:000004">
    <property type="entry name" value="Phosphate-specific transport system accessory protein PhoU"/>
    <property type="match status" value="1"/>
</dbReference>
<proteinExistence type="inferred from homology"/>
<evidence type="ECO:0000256" key="2">
    <source>
        <dbReference type="ARBA" id="ARBA00008107"/>
    </source>
</evidence>
<protein>
    <recommendedName>
        <fullName evidence="8">Phosphate-specific transport system accessory protein PhoU</fullName>
    </recommendedName>
</protein>
<evidence type="ECO:0000256" key="3">
    <source>
        <dbReference type="ARBA" id="ARBA00011738"/>
    </source>
</evidence>
<evidence type="ECO:0000256" key="7">
    <source>
        <dbReference type="ARBA" id="ARBA00056181"/>
    </source>
</evidence>
<accession>A0A6F8PTB6</accession>
<dbReference type="InterPro" id="IPR028366">
    <property type="entry name" value="PhoU"/>
</dbReference>
<evidence type="ECO:0000256" key="8">
    <source>
        <dbReference type="PIRNR" id="PIRNR003107"/>
    </source>
</evidence>
<evidence type="ECO:0000259" key="9">
    <source>
        <dbReference type="Pfam" id="PF01895"/>
    </source>
</evidence>
<comment type="subunit">
    <text evidence="3 8">Homodimer.</text>
</comment>
<evidence type="ECO:0000313" key="11">
    <source>
        <dbReference type="Proteomes" id="UP000501726"/>
    </source>
</evidence>
<dbReference type="Proteomes" id="UP000501726">
    <property type="component" value="Chromosome"/>
</dbReference>
<feature type="domain" description="PhoU" evidence="9">
    <location>
        <begin position="134"/>
        <end position="219"/>
    </location>
</feature>
<evidence type="ECO:0000313" key="10">
    <source>
        <dbReference type="EMBL" id="BBP45349.1"/>
    </source>
</evidence>
<dbReference type="PANTHER" id="PTHR42930:SF3">
    <property type="entry name" value="PHOSPHATE-SPECIFIC TRANSPORT SYSTEM ACCESSORY PROTEIN PHOU"/>
    <property type="match status" value="1"/>
</dbReference>
<dbReference type="GO" id="GO:0005737">
    <property type="term" value="C:cytoplasm"/>
    <property type="evidence" value="ECO:0007669"/>
    <property type="project" value="UniProtKB-SubCell"/>
</dbReference>